<proteinExistence type="predicted"/>
<accession>A0A098DRW2</accession>
<organism evidence="1 3">
    <name type="scientific">Gibberella zeae (strain ATCC MYA-4620 / CBS 123657 / FGSC 9075 / NRRL 31084 / PH-1)</name>
    <name type="common">Wheat head blight fungus</name>
    <name type="synonym">Fusarium graminearum</name>
    <dbReference type="NCBI Taxonomy" id="229533"/>
    <lineage>
        <taxon>Eukaryota</taxon>
        <taxon>Fungi</taxon>
        <taxon>Dikarya</taxon>
        <taxon>Ascomycota</taxon>
        <taxon>Pezizomycotina</taxon>
        <taxon>Sordariomycetes</taxon>
        <taxon>Hypocreomycetidae</taxon>
        <taxon>Hypocreales</taxon>
        <taxon>Nectriaceae</taxon>
        <taxon>Fusarium</taxon>
    </lineage>
</organism>
<gene>
    <name evidence="1" type="ORF">FGRAMPH1_01T24569</name>
</gene>
<dbReference type="EnsemblFungi" id="CEF84094">
    <property type="protein sequence ID" value="CEF84094"/>
    <property type="gene ID" value="FGRRES_15421"/>
</dbReference>
<reference evidence="1 3" key="3">
    <citation type="journal article" date="2015" name="BMC Genomics">
        <title>The completed genome sequence of the pathogenic ascomycete fungus Fusarium graminearum.</title>
        <authorList>
            <person name="King R."/>
            <person name="Urban M."/>
            <person name="Hammond-Kosack M.C."/>
            <person name="Hassani-Pak K."/>
            <person name="Hammond-Kosack K.E."/>
        </authorList>
    </citation>
    <scope>NUCLEOTIDE SEQUENCE [LARGE SCALE GENOMIC DNA]</scope>
    <source>
        <strain evidence="3">ATCC MYA-4620 / CBS 123657 / FGSC 9075 / NRRL 31084 / PH-1</strain>
        <strain evidence="1">PH-1</strain>
    </source>
</reference>
<dbReference type="EMBL" id="HG970335">
    <property type="protein sequence ID" value="CEF84094.1"/>
    <property type="molecule type" value="Genomic_DNA"/>
</dbReference>
<dbReference type="AlphaFoldDB" id="A0A098DRW2"/>
<evidence type="ECO:0000313" key="3">
    <source>
        <dbReference type="Proteomes" id="UP000070720"/>
    </source>
</evidence>
<protein>
    <submittedName>
        <fullName evidence="1">Chromosome 4, complete genome</fullName>
    </submittedName>
</protein>
<accession>A0A0E0SCD1</accession>
<reference evidence="2" key="4">
    <citation type="submission" date="2017-01" db="UniProtKB">
        <authorList>
            <consortium name="EnsemblFungi"/>
        </authorList>
    </citation>
    <scope>IDENTIFICATION</scope>
    <source>
        <strain evidence="2">PH-1 / ATCC MYA-4620 / FGSC 9075 / NRRL 31084</strain>
    </source>
</reference>
<evidence type="ECO:0000313" key="1">
    <source>
        <dbReference type="EMBL" id="CEF84094.1"/>
    </source>
</evidence>
<reference evidence="2 3" key="2">
    <citation type="journal article" date="2010" name="Nature">
        <title>Comparative genomics reveals mobile pathogenicity chromosomes in Fusarium.</title>
        <authorList>
            <person name="Ma L.J."/>
            <person name="van der Does H.C."/>
            <person name="Borkovich K.A."/>
            <person name="Coleman J.J."/>
            <person name="Daboussi M.J."/>
            <person name="Di Pietro A."/>
            <person name="Dufresne M."/>
            <person name="Freitag M."/>
            <person name="Grabherr M."/>
            <person name="Henrissat B."/>
            <person name="Houterman P.M."/>
            <person name="Kang S."/>
            <person name="Shim W.B."/>
            <person name="Woloshuk C."/>
            <person name="Xie X."/>
            <person name="Xu J.R."/>
            <person name="Antoniw J."/>
            <person name="Baker S.E."/>
            <person name="Bluhm B.H."/>
            <person name="Breakspear A."/>
            <person name="Brown D.W."/>
            <person name="Butchko R.A."/>
            <person name="Chapman S."/>
            <person name="Coulson R."/>
            <person name="Coutinho P.M."/>
            <person name="Danchin E.G."/>
            <person name="Diener A."/>
            <person name="Gale L.R."/>
            <person name="Gardiner D.M."/>
            <person name="Goff S."/>
            <person name="Hammond-Kosack K.E."/>
            <person name="Hilburn K."/>
            <person name="Hua-Van A."/>
            <person name="Jonkers W."/>
            <person name="Kazan K."/>
            <person name="Kodira C.D."/>
            <person name="Koehrsen M."/>
            <person name="Kumar L."/>
            <person name="Lee Y.H."/>
            <person name="Li L."/>
            <person name="Manners J.M."/>
            <person name="Miranda-Saavedra D."/>
            <person name="Mukherjee M."/>
            <person name="Park G."/>
            <person name="Park J."/>
            <person name="Park S.Y."/>
            <person name="Proctor R.H."/>
            <person name="Regev A."/>
            <person name="Ruiz-Roldan M.C."/>
            <person name="Sain D."/>
            <person name="Sakthikumar S."/>
            <person name="Sykes S."/>
            <person name="Schwartz D.C."/>
            <person name="Turgeon B.G."/>
            <person name="Wapinski I."/>
            <person name="Yoder O."/>
            <person name="Young S."/>
            <person name="Zeng Q."/>
            <person name="Zhou S."/>
            <person name="Galagan J."/>
            <person name="Cuomo C.A."/>
            <person name="Kistler H.C."/>
            <person name="Rep M."/>
        </authorList>
    </citation>
    <scope>GENOME REANNOTATION</scope>
    <source>
        <strain evidence="3">ATCC MYA-4620 / CBS 123657 / FGSC 9075 / NRRL 31084 / PH-1</strain>
        <strain evidence="2">PH-1 / ATCC MYA-4620 / FGSC 9075 / NRRL 31084</strain>
    </source>
</reference>
<reference evidence="2 3" key="1">
    <citation type="journal article" date="2007" name="Science">
        <title>The Fusarium graminearum genome reveals a link between localized polymorphism and pathogen specialization.</title>
        <authorList>
            <person name="Cuomo C.A."/>
            <person name="Gueldener U."/>
            <person name="Xu J.-R."/>
            <person name="Trail F."/>
            <person name="Turgeon B.G."/>
            <person name="Di Pietro A."/>
            <person name="Walton J.D."/>
            <person name="Ma L.-J."/>
            <person name="Baker S.E."/>
            <person name="Rep M."/>
            <person name="Adam G."/>
            <person name="Antoniw J."/>
            <person name="Baldwin T."/>
            <person name="Calvo S.E."/>
            <person name="Chang Y.-L."/>
            <person name="DeCaprio D."/>
            <person name="Gale L.R."/>
            <person name="Gnerre S."/>
            <person name="Goswami R.S."/>
            <person name="Hammond-Kosack K."/>
            <person name="Harris L.J."/>
            <person name="Hilburn K."/>
            <person name="Kennell J.C."/>
            <person name="Kroken S."/>
            <person name="Magnuson J.K."/>
            <person name="Mannhaupt G."/>
            <person name="Mauceli E.W."/>
            <person name="Mewes H.-W."/>
            <person name="Mitterbauer R."/>
            <person name="Muehlbauer G."/>
            <person name="Muensterkoetter M."/>
            <person name="Nelson D."/>
            <person name="O'Donnell K."/>
            <person name="Ouellet T."/>
            <person name="Qi W."/>
            <person name="Quesneville H."/>
            <person name="Roncero M.I.G."/>
            <person name="Seong K.-Y."/>
            <person name="Tetko I.V."/>
            <person name="Urban M."/>
            <person name="Waalwijk C."/>
            <person name="Ward T.J."/>
            <person name="Yao J."/>
            <person name="Birren B.W."/>
            <person name="Kistler H.C."/>
        </authorList>
    </citation>
    <scope>NUCLEOTIDE SEQUENCE [LARGE SCALE GENOMIC DNA]</scope>
    <source>
        <strain evidence="3">ATCC MYA-4620 / CBS 123657 / FGSC 9075 / NRRL 31084 / PH-1</strain>
        <strain evidence="2">PH-1 / ATCC MYA-4620 / FGSC 9075 / NRRL 31084</strain>
    </source>
</reference>
<evidence type="ECO:0000313" key="2">
    <source>
        <dbReference type="EnsemblFungi" id="CEF84094"/>
    </source>
</evidence>
<name>A0A098DRW2_GIBZE</name>
<sequence length="70" mass="7718">MAVEKIDNAILSIPHLKSRISDRVTKAARPLKSHIRRPGALTPPFMTDKSLEVQAWNQLAGTLPAVIFSL</sequence>
<dbReference type="InParanoid" id="A0A098DRW2"/>
<dbReference type="VEuPathDB" id="FungiDB:FGRAMPH1_01G24569"/>
<dbReference type="Proteomes" id="UP000070720">
    <property type="component" value="Chromosome 4"/>
</dbReference>
<keyword evidence="3" id="KW-1185">Reference proteome</keyword>